<keyword evidence="2" id="KW-0677">Repeat</keyword>
<dbReference type="PANTHER" id="PTHR24027">
    <property type="entry name" value="CADHERIN-23"/>
    <property type="match status" value="1"/>
</dbReference>
<keyword evidence="4" id="KW-0472">Membrane</keyword>
<evidence type="ECO:0000256" key="1">
    <source>
        <dbReference type="ARBA" id="ARBA00004370"/>
    </source>
</evidence>
<feature type="non-terminal residue" evidence="7">
    <location>
        <position position="1"/>
    </location>
</feature>
<dbReference type="EMBL" id="JBJQND010000005">
    <property type="protein sequence ID" value="KAL3876784.1"/>
    <property type="molecule type" value="Genomic_DNA"/>
</dbReference>
<dbReference type="InterPro" id="IPR020894">
    <property type="entry name" value="Cadherin_CS"/>
</dbReference>
<dbReference type="InterPro" id="IPR002126">
    <property type="entry name" value="Cadherin-like_dom"/>
</dbReference>
<sequence length="75" mass="8233">AYLIINITDSNDHDPNFTQPIYSFSVPENDDDGSRALQNVSIGEVNATDADKGENGHVSYYILFQTPTNAFAILP</sequence>
<keyword evidence="8" id="KW-1185">Reference proteome</keyword>
<dbReference type="GO" id="GO:0016020">
    <property type="term" value="C:membrane"/>
    <property type="evidence" value="ECO:0007669"/>
    <property type="project" value="UniProtKB-SubCell"/>
</dbReference>
<dbReference type="PROSITE" id="PS00232">
    <property type="entry name" value="CADHERIN_1"/>
    <property type="match status" value="1"/>
</dbReference>
<accession>A0ABD3WS46</accession>
<evidence type="ECO:0000259" key="6">
    <source>
        <dbReference type="PROSITE" id="PS50268"/>
    </source>
</evidence>
<comment type="caution">
    <text evidence="7">The sequence shown here is derived from an EMBL/GenBank/DDBJ whole genome shotgun (WGS) entry which is preliminary data.</text>
</comment>
<evidence type="ECO:0000256" key="4">
    <source>
        <dbReference type="ARBA" id="ARBA00023136"/>
    </source>
</evidence>
<keyword evidence="3 5" id="KW-0106">Calcium</keyword>
<protein>
    <recommendedName>
        <fullName evidence="6">Cadherin domain-containing protein</fullName>
    </recommendedName>
</protein>
<dbReference type="InterPro" id="IPR039808">
    <property type="entry name" value="Cadherin"/>
</dbReference>
<dbReference type="PANTHER" id="PTHR24027:SF438">
    <property type="entry name" value="CADHERIN 23"/>
    <property type="match status" value="1"/>
</dbReference>
<dbReference type="PROSITE" id="PS50268">
    <property type="entry name" value="CADHERIN_2"/>
    <property type="match status" value="1"/>
</dbReference>
<proteinExistence type="predicted"/>
<dbReference type="InterPro" id="IPR015919">
    <property type="entry name" value="Cadherin-like_sf"/>
</dbReference>
<dbReference type="CDD" id="cd11304">
    <property type="entry name" value="Cadherin_repeat"/>
    <property type="match status" value="1"/>
</dbReference>
<reference evidence="7 8" key="1">
    <citation type="submission" date="2024-11" db="EMBL/GenBank/DDBJ databases">
        <title>Chromosome-level genome assembly of the freshwater bivalve Anodonta woodiana.</title>
        <authorList>
            <person name="Chen X."/>
        </authorList>
    </citation>
    <scope>NUCLEOTIDE SEQUENCE [LARGE SCALE GENOMIC DNA]</scope>
    <source>
        <strain evidence="7">MN2024</strain>
        <tissue evidence="7">Gills</tissue>
    </source>
</reference>
<gene>
    <name evidence="7" type="ORF">ACJMK2_034578</name>
</gene>
<evidence type="ECO:0000256" key="5">
    <source>
        <dbReference type="PROSITE-ProRule" id="PRU00043"/>
    </source>
</evidence>
<evidence type="ECO:0000313" key="8">
    <source>
        <dbReference type="Proteomes" id="UP001634394"/>
    </source>
</evidence>
<organism evidence="7 8">
    <name type="scientific">Sinanodonta woodiana</name>
    <name type="common">Chinese pond mussel</name>
    <name type="synonym">Anodonta woodiana</name>
    <dbReference type="NCBI Taxonomy" id="1069815"/>
    <lineage>
        <taxon>Eukaryota</taxon>
        <taxon>Metazoa</taxon>
        <taxon>Spiralia</taxon>
        <taxon>Lophotrochozoa</taxon>
        <taxon>Mollusca</taxon>
        <taxon>Bivalvia</taxon>
        <taxon>Autobranchia</taxon>
        <taxon>Heteroconchia</taxon>
        <taxon>Palaeoheterodonta</taxon>
        <taxon>Unionida</taxon>
        <taxon>Unionoidea</taxon>
        <taxon>Unionidae</taxon>
        <taxon>Unioninae</taxon>
        <taxon>Sinanodonta</taxon>
    </lineage>
</organism>
<feature type="domain" description="Cadherin" evidence="6">
    <location>
        <begin position="18"/>
        <end position="73"/>
    </location>
</feature>
<comment type="subcellular location">
    <subcellularLocation>
        <location evidence="1">Membrane</location>
    </subcellularLocation>
</comment>
<dbReference type="Gene3D" id="2.60.40.60">
    <property type="entry name" value="Cadherins"/>
    <property type="match status" value="1"/>
</dbReference>
<evidence type="ECO:0000256" key="2">
    <source>
        <dbReference type="ARBA" id="ARBA00022737"/>
    </source>
</evidence>
<dbReference type="AlphaFoldDB" id="A0ABD3WS46"/>
<evidence type="ECO:0000256" key="3">
    <source>
        <dbReference type="ARBA" id="ARBA00022837"/>
    </source>
</evidence>
<feature type="non-terminal residue" evidence="7">
    <location>
        <position position="75"/>
    </location>
</feature>
<dbReference type="Proteomes" id="UP001634394">
    <property type="component" value="Unassembled WGS sequence"/>
</dbReference>
<name>A0ABD3WS46_SINWO</name>
<dbReference type="SUPFAM" id="SSF49313">
    <property type="entry name" value="Cadherin-like"/>
    <property type="match status" value="1"/>
</dbReference>
<evidence type="ECO:0000313" key="7">
    <source>
        <dbReference type="EMBL" id="KAL3876784.1"/>
    </source>
</evidence>
<dbReference type="GO" id="GO:0005509">
    <property type="term" value="F:calcium ion binding"/>
    <property type="evidence" value="ECO:0007669"/>
    <property type="project" value="UniProtKB-UniRule"/>
</dbReference>